<dbReference type="InterPro" id="IPR050091">
    <property type="entry name" value="PKS_NRPS_Biosynth_Enz"/>
</dbReference>
<protein>
    <submittedName>
        <fullName evidence="2">(apollo) hypothetical protein</fullName>
    </submittedName>
</protein>
<dbReference type="CDD" id="cd00833">
    <property type="entry name" value="PKS"/>
    <property type="match status" value="1"/>
</dbReference>
<comment type="caution">
    <text evidence="2">The sequence shown here is derived from an EMBL/GenBank/DDBJ whole genome shotgun (WGS) entry which is preliminary data.</text>
</comment>
<name>A0A8S3XXN3_PARAO</name>
<dbReference type="PROSITE" id="PS52004">
    <property type="entry name" value="KS3_2"/>
    <property type="match status" value="1"/>
</dbReference>
<dbReference type="GO" id="GO:0004312">
    <property type="term" value="F:fatty acid synthase activity"/>
    <property type="evidence" value="ECO:0007669"/>
    <property type="project" value="TreeGrafter"/>
</dbReference>
<evidence type="ECO:0000313" key="2">
    <source>
        <dbReference type="EMBL" id="CAG5047036.1"/>
    </source>
</evidence>
<dbReference type="GO" id="GO:0016491">
    <property type="term" value="F:oxidoreductase activity"/>
    <property type="evidence" value="ECO:0007669"/>
    <property type="project" value="InterPro"/>
</dbReference>
<dbReference type="Proteomes" id="UP000691718">
    <property type="component" value="Unassembled WGS sequence"/>
</dbReference>
<reference evidence="2" key="1">
    <citation type="submission" date="2021-04" db="EMBL/GenBank/DDBJ databases">
        <authorList>
            <person name="Tunstrom K."/>
        </authorList>
    </citation>
    <scope>NUCLEOTIDE SEQUENCE</scope>
</reference>
<dbReference type="SMART" id="SM00827">
    <property type="entry name" value="PKS_AT"/>
    <property type="match status" value="1"/>
</dbReference>
<dbReference type="CDD" id="cd05195">
    <property type="entry name" value="enoyl_red"/>
    <property type="match status" value="1"/>
</dbReference>
<keyword evidence="3" id="KW-1185">Reference proteome</keyword>
<dbReference type="PANTHER" id="PTHR43775:SF23">
    <property type="entry name" value="FATTY ACID SYNTHASE 3"/>
    <property type="match status" value="1"/>
</dbReference>
<dbReference type="InterPro" id="IPR014043">
    <property type="entry name" value="Acyl_transferase_dom"/>
</dbReference>
<dbReference type="PANTHER" id="PTHR43775">
    <property type="entry name" value="FATTY ACID SYNTHASE"/>
    <property type="match status" value="1"/>
</dbReference>
<dbReference type="EMBL" id="CAJQZP010001449">
    <property type="protein sequence ID" value="CAG5047036.1"/>
    <property type="molecule type" value="Genomic_DNA"/>
</dbReference>
<dbReference type="Pfam" id="PF00698">
    <property type="entry name" value="Acyl_transf_1"/>
    <property type="match status" value="1"/>
</dbReference>
<dbReference type="OrthoDB" id="329835at2759"/>
<dbReference type="InterPro" id="IPR014031">
    <property type="entry name" value="Ketoacyl_synth_C"/>
</dbReference>
<dbReference type="Pfam" id="PF16197">
    <property type="entry name" value="KAsynt_C_assoc"/>
    <property type="match status" value="1"/>
</dbReference>
<gene>
    <name evidence="2" type="ORF">PAPOLLO_LOCUS23737</name>
</gene>
<sequence length="2058" mass="229369">MAPTTQGIELNDITMNDGDRVVISGMSGLFPKSRNVKDLADILYNKVDPIETDTSRWNFVHPEMVRYFGKIPNVDRFDCQFFKVNNHVVYAMDAMSRKLLEQAYQAIYDAGLSPEHLQGKDVGVYIGSCHSETDKTSFYNDFKNGIGISGCSKSMFANRISYWLDVKGPSLSLDQSGCSSMVALEEAVNAIKRGEIEAALVGGSNLSLHPQSLVHFGRAIKLSEDGKTRSFDANANGCVKSEGISVVFLQKAKDALRIYANVVHVKSEFNDISSNIDSIPGFYRDPAKLSDYLKAFYKEAGVSPELVEYVEAFGAGIPEVDKAELKALGEVFCRNKSKVLQIGSIMSSTGYTESASGLLAITKVLLAYQSGKMAATLHCQNPREDVDVLRDGKIRIVTENEPFNRSYVAVNNFSLNGVNAHVLLNGEYKPKQLQKYKSSIPYLVTASGRHESTIETIFDDLTKRPLDPEEVALLHNIDEKRINGHLSRGYAILDTKEGETVCLDKKVKHFDGLKRPLWFVYSGMGSQWTGMGTQLMQIPRFAATMKRIQKALKPKGLDIIEIITSTDKTVFNSVLHSFLGISSIQIALTDVLKEMGIVPDKIIGHSLGELGCAYGDGCLTVEEMILASYYRGRVATDIPVTKGAMAAVGLGYQQIRNLVPPEIVVACHNGPDSCTISGPVDDIEKFVEKLQAQGIFAKAVPTNGIAFHSPYVSGFGETHTKYLREIMTPRERSERWLSTSVPPERWHEPTAKFSCPEYHNNNMMSPVLFEEILRSVPPNAVLIEIAPHGLLQPILKRSVPADCRNIALTRRGHPDNALYLLNAIGQLYMEGFNPKIANIYPKIEFPVSTETPSLSHLVEWIHDEKWDLPLYDTGARKLAASAKFLITLHDDEFKYFEGSVIKGKTVFPFAAALVAIWDTMAMVHQVPMKQSVQFRDVQLFSQPILHEQRQVRLTVSLHRGSGQFEISDDVTKVAAGYIYQETTDFKGVYNEAIEEQKSLDLDSEDIYALLQEKEYSYSGDFRSIYKANLSLTEAQLVWQDNWVTLIDGMLQLNALRQNHGGVSQPVFIRRLCIDVKEHVKSQIINLGDTKVIRANLSEVHDFTRCGGILLENVQHHNLPLTLGEPITLKSLKSLELNQEPINKSSRIVLRSDGVGDLNTLHWEIEDVKESGINVQVHYAGINDRDMRKATGTIPVRYGSAVSYGMDFSGTTESGQNVMGVVKEGALSSSVLSQPELLWNVPKDWSLEDAATIPLAYCLAFYCLNIKAKLTSGMNVFIFGGAGAMGQAAISIAIAHGCRVFTAVSSNDKKRLLLKLFPSLNENDIGSSLNSSFLKMVVKGTNGKGCDIVISNAVGDFKNIALNCCAPSGITIDTALALTKERFSFGLNYLKNQKTYISVDFSSIFIHNNTTDMKVLHQLVSEGIERGYVRPLTRIIYDPSDVTLAFKLLEDRRNHGRVLLRLNRIIPRDFSCSPISPESFYLVVCEDSFGLKVVDRLISRGLKNLRLYYPQATSKLQFKLQCWQKLGVSVELLSENLSDSKTMQLFICDANSKQLDGVCVVATNSKSASLNKTTLNDLDIASRDLCPRLKHFLIVSLDADMSQQICLSRIQKKLPATELILTSFEKSGAENKSASLSKMSCLAALNAVEAAISSSSGLFTVEAKEPLRPSLLKQISSITGIDVAASKDSTLESLGLLDYKVDVLSKFLHDKYNLTIDDQKIRQFTAKSIHELEDTLIWTGFKKTKGLRNFFSYVDSNELLASTTMVQMQTQAYSKGVDDFDVENTYLYILPGLEGHHERFRLLCERLKIPALVLQPGFHHNDETVQEQARRYAEILLKKMKLKDNFYLVGYESGILVTLEMVSILEERGLKGTVFCIGVPPAELQTTLEEHLKGLDTDDEIHKAVIKTIFGSLIEDTGKLEQALDTCDSLDEKVETAVQIILTHKGLTSQYIRAVLKSAIDRIEQVRCYKPQPRRLNSKIVMICADSVTTPFAVQEYSKQPVDIYHLETPLGQLTRDLRCTTIINHHLSTDLVEAFEKKSFCEPYRMNTNFMVFKQWNE</sequence>
<organism evidence="2 3">
    <name type="scientific">Parnassius apollo</name>
    <name type="common">Apollo butterfly</name>
    <name type="synonym">Papilio apollo</name>
    <dbReference type="NCBI Taxonomy" id="110799"/>
    <lineage>
        <taxon>Eukaryota</taxon>
        <taxon>Metazoa</taxon>
        <taxon>Ecdysozoa</taxon>
        <taxon>Arthropoda</taxon>
        <taxon>Hexapoda</taxon>
        <taxon>Insecta</taxon>
        <taxon>Pterygota</taxon>
        <taxon>Neoptera</taxon>
        <taxon>Endopterygota</taxon>
        <taxon>Lepidoptera</taxon>
        <taxon>Glossata</taxon>
        <taxon>Ditrysia</taxon>
        <taxon>Papilionoidea</taxon>
        <taxon>Papilionidae</taxon>
        <taxon>Parnassiinae</taxon>
        <taxon>Parnassini</taxon>
        <taxon>Parnassius</taxon>
        <taxon>Parnassius</taxon>
    </lineage>
</organism>
<evidence type="ECO:0000313" key="3">
    <source>
        <dbReference type="Proteomes" id="UP000691718"/>
    </source>
</evidence>
<feature type="domain" description="Ketosynthase family 3 (KS3)" evidence="1">
    <location>
        <begin position="18"/>
        <end position="426"/>
    </location>
</feature>
<proteinExistence type="predicted"/>
<dbReference type="InterPro" id="IPR020843">
    <property type="entry name" value="ER"/>
</dbReference>
<dbReference type="SMART" id="SM00829">
    <property type="entry name" value="PKS_ER"/>
    <property type="match status" value="1"/>
</dbReference>
<dbReference type="InterPro" id="IPR032821">
    <property type="entry name" value="PKS_assoc"/>
</dbReference>
<dbReference type="GO" id="GO:0006633">
    <property type="term" value="P:fatty acid biosynthetic process"/>
    <property type="evidence" value="ECO:0007669"/>
    <property type="project" value="TreeGrafter"/>
</dbReference>
<dbReference type="Pfam" id="PF02801">
    <property type="entry name" value="Ketoacyl-synt_C"/>
    <property type="match status" value="1"/>
</dbReference>
<accession>A0A8S3XXN3</accession>
<dbReference type="InterPro" id="IPR014030">
    <property type="entry name" value="Ketoacyl_synth_N"/>
</dbReference>
<dbReference type="Pfam" id="PF00109">
    <property type="entry name" value="ketoacyl-synt"/>
    <property type="match status" value="1"/>
</dbReference>
<dbReference type="InterPro" id="IPR020841">
    <property type="entry name" value="PKS_Beta-ketoAc_synthase_dom"/>
</dbReference>
<dbReference type="SMART" id="SM00825">
    <property type="entry name" value="PKS_KS"/>
    <property type="match status" value="1"/>
</dbReference>
<evidence type="ECO:0000259" key="1">
    <source>
        <dbReference type="PROSITE" id="PS52004"/>
    </source>
</evidence>